<dbReference type="AlphaFoldDB" id="A0A6J4RK76"/>
<evidence type="ECO:0000313" key="2">
    <source>
        <dbReference type="EMBL" id="CAA9471130.1"/>
    </source>
</evidence>
<feature type="chain" id="PRO_5026951787" evidence="1">
    <location>
        <begin position="31"/>
        <end position="577"/>
    </location>
</feature>
<organism evidence="2">
    <name type="scientific">uncultured Solirubrobacteraceae bacterium</name>
    <dbReference type="NCBI Taxonomy" id="1162706"/>
    <lineage>
        <taxon>Bacteria</taxon>
        <taxon>Bacillati</taxon>
        <taxon>Actinomycetota</taxon>
        <taxon>Thermoleophilia</taxon>
        <taxon>Solirubrobacterales</taxon>
        <taxon>Solirubrobacteraceae</taxon>
        <taxon>environmental samples</taxon>
    </lineage>
</organism>
<proteinExistence type="predicted"/>
<keyword evidence="1" id="KW-0732">Signal</keyword>
<reference evidence="2" key="1">
    <citation type="submission" date="2020-02" db="EMBL/GenBank/DDBJ databases">
        <authorList>
            <person name="Meier V. D."/>
        </authorList>
    </citation>
    <scope>NUCLEOTIDE SEQUENCE</scope>
    <source>
        <strain evidence="2">AVDCRST_MAG69</strain>
    </source>
</reference>
<gene>
    <name evidence="2" type="ORF">AVDCRST_MAG69-107</name>
</gene>
<name>A0A6J4RK76_9ACTN</name>
<feature type="signal peptide" evidence="1">
    <location>
        <begin position="1"/>
        <end position="30"/>
    </location>
</feature>
<sequence>MTLPGSAAARSLAVVALLAAALLCPSAAGAVTRDELARYSAAVERSWADVTDERGAVADALEPGRGRFNYGTLMLADAQLRGAARTGDRELANAAVRQVLGTIERGGPQDTYYLLGAGTILRNGLAGSFPERSWERIAAPLTHWLGSFPPYVDNNFADPTHYSNRKLVWAVGAVALAQSGVPATAPGAQAADPAALRAEVTRVVSSLAVEYAARHAYSDGLSPLRASSDRVHFPNAYHVFSIYLLELLHAADPAVFSPEALALREDAGRYALSLMAPDGQLTHAGRSLEQSWVLAAAAAYGARRAAQGGPQAGAFRAFADRAATRLLHVHGRLSDGTIPIVPGLHAAYDRRITDSYAAMTQYNGLTLMMLEDAVAQWPDAVAPSALPADGRYLVADLAGSGLVWGRSQDVWWAFSGRGSQGDPRYEQGLVSVKVLGASGWTDILAARGITGGPRSRWLLKTRRGRARLRLTRVHGNGRKVRMTGNWRLLSDNRRYRKAAVELTVARGGVRVVTRLRRDETLTASIWKTDPRVSPVAASGRTRMGGCRVTASGPACPFSLRWRGRGLIGLRLPGPAAP</sequence>
<accession>A0A6J4RK76</accession>
<protein>
    <submittedName>
        <fullName evidence="2">Uncharacterized protein</fullName>
    </submittedName>
</protein>
<evidence type="ECO:0000256" key="1">
    <source>
        <dbReference type="SAM" id="SignalP"/>
    </source>
</evidence>
<dbReference type="EMBL" id="CADCVP010000012">
    <property type="protein sequence ID" value="CAA9471130.1"/>
    <property type="molecule type" value="Genomic_DNA"/>
</dbReference>